<dbReference type="EMBL" id="CP025682">
    <property type="protein sequence ID" value="AUN93949.1"/>
    <property type="molecule type" value="Genomic_DNA"/>
</dbReference>
<dbReference type="RefSeq" id="WP_102246022.1">
    <property type="nucleotide sequence ID" value="NZ_CP025682.1"/>
</dbReference>
<evidence type="ECO:0000313" key="3">
    <source>
        <dbReference type="EMBL" id="AUN93949.1"/>
    </source>
</evidence>
<evidence type="ECO:0000256" key="2">
    <source>
        <dbReference type="HAMAP-Rule" id="MF_00758"/>
    </source>
</evidence>
<sequence>MSAIIANLTNHFLIAMPAMADPNFSRTLTYIAEHNEQGALGIIVNRPLDMTLTTLFERVDVPLHAGELAGQPVYFGGPVQTDRGFVLHRPLGDWHSTLEVTDEVGLTSSRDILQAMGEDGEPSEVLVSLGYAGWSAGQLEQELASNAWLTVPADLSILFELPPEERFAAALQRLGIDFTHLSEVAGHA</sequence>
<dbReference type="SUPFAM" id="SSF143456">
    <property type="entry name" value="VC0467-like"/>
    <property type="match status" value="1"/>
</dbReference>
<dbReference type="AlphaFoldDB" id="A0A2I6S3W4"/>
<dbReference type="Gene3D" id="3.40.1740.10">
    <property type="entry name" value="VC0467-like"/>
    <property type="match status" value="1"/>
</dbReference>
<evidence type="ECO:0000313" key="4">
    <source>
        <dbReference type="Proteomes" id="UP000242205"/>
    </source>
</evidence>
<reference evidence="3 4" key="1">
    <citation type="submission" date="2018-01" db="EMBL/GenBank/DDBJ databases">
        <authorList>
            <person name="Fu G.-Y."/>
        </authorList>
    </citation>
    <scope>NUCLEOTIDE SEQUENCE [LARGE SCALE GENOMIC DNA]</scope>
    <source>
        <strain evidence="3 4">SY39</strain>
    </source>
</reference>
<gene>
    <name evidence="3" type="ORF">C0099_02690</name>
</gene>
<dbReference type="NCBIfam" id="NF001266">
    <property type="entry name" value="PRK00228.1-1"/>
    <property type="match status" value="1"/>
</dbReference>
<evidence type="ECO:0000256" key="1">
    <source>
        <dbReference type="ARBA" id="ARBA00009600"/>
    </source>
</evidence>
<proteinExistence type="inferred from homology"/>
<dbReference type="HAMAP" id="MF_00758">
    <property type="entry name" value="UPF0301"/>
    <property type="match status" value="1"/>
</dbReference>
<dbReference type="Pfam" id="PF02622">
    <property type="entry name" value="DUF179"/>
    <property type="match status" value="1"/>
</dbReference>
<organism evidence="3 4">
    <name type="scientific">Pseudazoarcus pumilus</name>
    <dbReference type="NCBI Taxonomy" id="2067960"/>
    <lineage>
        <taxon>Bacteria</taxon>
        <taxon>Pseudomonadati</taxon>
        <taxon>Pseudomonadota</taxon>
        <taxon>Betaproteobacteria</taxon>
        <taxon>Rhodocyclales</taxon>
        <taxon>Zoogloeaceae</taxon>
        <taxon>Pseudazoarcus</taxon>
    </lineage>
</organism>
<dbReference type="KEGG" id="atw:C0099_02690"/>
<accession>A0A2I6S3W4</accession>
<name>A0A2I6S3W4_9RHOO</name>
<keyword evidence="4" id="KW-1185">Reference proteome</keyword>
<dbReference type="PANTHER" id="PTHR30327:SF1">
    <property type="entry name" value="UPF0301 PROTEIN YQGE"/>
    <property type="match status" value="1"/>
</dbReference>
<dbReference type="Proteomes" id="UP000242205">
    <property type="component" value="Chromosome"/>
</dbReference>
<dbReference type="InterPro" id="IPR003774">
    <property type="entry name" value="AlgH-like"/>
</dbReference>
<comment type="similarity">
    <text evidence="1 2">Belongs to the UPF0301 (AlgH) family.</text>
</comment>
<dbReference type="GO" id="GO:0005829">
    <property type="term" value="C:cytosol"/>
    <property type="evidence" value="ECO:0007669"/>
    <property type="project" value="TreeGrafter"/>
</dbReference>
<protein>
    <recommendedName>
        <fullName evidence="2">UPF0301 protein C0099_02690</fullName>
    </recommendedName>
</protein>
<dbReference type="OrthoDB" id="9807486at2"/>
<dbReference type="PANTHER" id="PTHR30327">
    <property type="entry name" value="UNCHARACTERIZED PROTEIN YQGE"/>
    <property type="match status" value="1"/>
</dbReference>